<feature type="transmembrane region" description="Helical" evidence="7">
    <location>
        <begin position="198"/>
        <end position="218"/>
    </location>
</feature>
<gene>
    <name evidence="9" type="ORF">MAE02_41990</name>
</gene>
<dbReference type="PANTHER" id="PTHR43163:SF6">
    <property type="entry name" value="DIPEPTIDE TRANSPORT SYSTEM PERMEASE PROTEIN DPPB-RELATED"/>
    <property type="match status" value="1"/>
</dbReference>
<name>A0A512BX22_9HYPH</name>
<feature type="transmembrane region" description="Helical" evidence="7">
    <location>
        <begin position="134"/>
        <end position="157"/>
    </location>
</feature>
<dbReference type="InterPro" id="IPR045621">
    <property type="entry name" value="BPD_transp_1_N"/>
</dbReference>
<evidence type="ECO:0000256" key="7">
    <source>
        <dbReference type="RuleBase" id="RU363032"/>
    </source>
</evidence>
<comment type="subcellular location">
    <subcellularLocation>
        <location evidence="1 7">Cell membrane</location>
        <topology evidence="1 7">Multi-pass membrane protein</topology>
    </subcellularLocation>
</comment>
<dbReference type="AlphaFoldDB" id="A0A512BX22"/>
<dbReference type="RefSeq" id="WP_114185994.1">
    <property type="nucleotide sequence ID" value="NZ_BJYU01000066.1"/>
</dbReference>
<accession>A0A512BX22</accession>
<sequence length="336" mass="36916">MVLFTLRKVAVLIGTMLGLAALTFIITNVAPGDPARLVAGPDATNDMVETIRREYGLDRPLIEQFLIYMGDLLTGDLGRSIVSTRSVMEELARYVPATLELVLVAMTLGILIGVPFGMLSAVYKDRFIDQVTRILSISGVALPAFWFGILLQLFFAVRLELLPVSGRLPLTALAPEPITHLLLVDTLLRGDFETFREALSHIILPAIVLSFPCLASILRVNRAEMIEVLQSDYIVAARAHGIDSRRIVMLYALKNALLPTIAMIGLRFGWMLGSTVLVETVFDWPGIGLYAVSSALASDFKPVVGVTLVIGFLFMITNMLVDLAYAWIDPRLRSAR</sequence>
<dbReference type="PROSITE" id="PS50928">
    <property type="entry name" value="ABC_TM1"/>
    <property type="match status" value="1"/>
</dbReference>
<feature type="transmembrane region" description="Helical" evidence="7">
    <location>
        <begin position="9"/>
        <end position="30"/>
    </location>
</feature>
<evidence type="ECO:0000256" key="6">
    <source>
        <dbReference type="ARBA" id="ARBA00023136"/>
    </source>
</evidence>
<comment type="caution">
    <text evidence="9">The sequence shown here is derived from an EMBL/GenBank/DDBJ whole genome shotgun (WGS) entry which is preliminary data.</text>
</comment>
<feature type="transmembrane region" description="Helical" evidence="7">
    <location>
        <begin position="101"/>
        <end position="122"/>
    </location>
</feature>
<organism evidence="9 10">
    <name type="scientific">Microvirga aerophila</name>
    <dbReference type="NCBI Taxonomy" id="670291"/>
    <lineage>
        <taxon>Bacteria</taxon>
        <taxon>Pseudomonadati</taxon>
        <taxon>Pseudomonadota</taxon>
        <taxon>Alphaproteobacteria</taxon>
        <taxon>Hyphomicrobiales</taxon>
        <taxon>Methylobacteriaceae</taxon>
        <taxon>Microvirga</taxon>
    </lineage>
</organism>
<keyword evidence="6 7" id="KW-0472">Membrane</keyword>
<evidence type="ECO:0000256" key="4">
    <source>
        <dbReference type="ARBA" id="ARBA00022692"/>
    </source>
</evidence>
<keyword evidence="10" id="KW-1185">Reference proteome</keyword>
<evidence type="ECO:0000256" key="1">
    <source>
        <dbReference type="ARBA" id="ARBA00004651"/>
    </source>
</evidence>
<dbReference type="InterPro" id="IPR000515">
    <property type="entry name" value="MetI-like"/>
</dbReference>
<dbReference type="OrthoDB" id="9805855at2"/>
<dbReference type="Gene3D" id="1.10.3720.10">
    <property type="entry name" value="MetI-like"/>
    <property type="match status" value="1"/>
</dbReference>
<dbReference type="Pfam" id="PF19300">
    <property type="entry name" value="BPD_transp_1_N"/>
    <property type="match status" value="1"/>
</dbReference>
<keyword evidence="3" id="KW-1003">Cell membrane</keyword>
<evidence type="ECO:0000259" key="8">
    <source>
        <dbReference type="PROSITE" id="PS50928"/>
    </source>
</evidence>
<evidence type="ECO:0000313" key="10">
    <source>
        <dbReference type="Proteomes" id="UP000321085"/>
    </source>
</evidence>
<keyword evidence="5 7" id="KW-1133">Transmembrane helix</keyword>
<evidence type="ECO:0000313" key="9">
    <source>
        <dbReference type="EMBL" id="GEO16503.1"/>
    </source>
</evidence>
<feature type="domain" description="ABC transmembrane type-1" evidence="8">
    <location>
        <begin position="95"/>
        <end position="325"/>
    </location>
</feature>
<feature type="transmembrane region" description="Helical" evidence="7">
    <location>
        <begin position="248"/>
        <end position="270"/>
    </location>
</feature>
<keyword evidence="4 7" id="KW-0812">Transmembrane</keyword>
<evidence type="ECO:0000256" key="3">
    <source>
        <dbReference type="ARBA" id="ARBA00022475"/>
    </source>
</evidence>
<evidence type="ECO:0000256" key="5">
    <source>
        <dbReference type="ARBA" id="ARBA00022989"/>
    </source>
</evidence>
<dbReference type="EMBL" id="BJYU01000066">
    <property type="protein sequence ID" value="GEO16503.1"/>
    <property type="molecule type" value="Genomic_DNA"/>
</dbReference>
<dbReference type="CDD" id="cd06261">
    <property type="entry name" value="TM_PBP2"/>
    <property type="match status" value="1"/>
</dbReference>
<reference evidence="9 10" key="1">
    <citation type="submission" date="2019-07" db="EMBL/GenBank/DDBJ databases">
        <title>Whole genome shotgun sequence of Microvirga aerophila NBRC 106136.</title>
        <authorList>
            <person name="Hosoyama A."/>
            <person name="Uohara A."/>
            <person name="Ohji S."/>
            <person name="Ichikawa N."/>
        </authorList>
    </citation>
    <scope>NUCLEOTIDE SEQUENCE [LARGE SCALE GENOMIC DNA]</scope>
    <source>
        <strain evidence="9 10">NBRC 106136</strain>
    </source>
</reference>
<dbReference type="GO" id="GO:0071916">
    <property type="term" value="F:dipeptide transmembrane transporter activity"/>
    <property type="evidence" value="ECO:0007669"/>
    <property type="project" value="TreeGrafter"/>
</dbReference>
<feature type="transmembrane region" description="Helical" evidence="7">
    <location>
        <begin position="303"/>
        <end position="328"/>
    </location>
</feature>
<dbReference type="Pfam" id="PF00528">
    <property type="entry name" value="BPD_transp_1"/>
    <property type="match status" value="1"/>
</dbReference>
<dbReference type="InterPro" id="IPR035906">
    <property type="entry name" value="MetI-like_sf"/>
</dbReference>
<dbReference type="Proteomes" id="UP000321085">
    <property type="component" value="Unassembled WGS sequence"/>
</dbReference>
<dbReference type="GO" id="GO:0005886">
    <property type="term" value="C:plasma membrane"/>
    <property type="evidence" value="ECO:0007669"/>
    <property type="project" value="UniProtKB-SubCell"/>
</dbReference>
<proteinExistence type="inferred from homology"/>
<evidence type="ECO:0000256" key="2">
    <source>
        <dbReference type="ARBA" id="ARBA00022448"/>
    </source>
</evidence>
<protein>
    <submittedName>
        <fullName evidence="9">Peptide ABC transporter permease</fullName>
    </submittedName>
</protein>
<keyword evidence="2 7" id="KW-0813">Transport</keyword>
<dbReference type="PANTHER" id="PTHR43163">
    <property type="entry name" value="DIPEPTIDE TRANSPORT SYSTEM PERMEASE PROTEIN DPPB-RELATED"/>
    <property type="match status" value="1"/>
</dbReference>
<comment type="similarity">
    <text evidence="7">Belongs to the binding-protein-dependent transport system permease family.</text>
</comment>
<dbReference type="SUPFAM" id="SSF161098">
    <property type="entry name" value="MetI-like"/>
    <property type="match status" value="1"/>
</dbReference>